<evidence type="ECO:0000256" key="2">
    <source>
        <dbReference type="SAM" id="Phobius"/>
    </source>
</evidence>
<dbReference type="GO" id="GO:0005886">
    <property type="term" value="C:plasma membrane"/>
    <property type="evidence" value="ECO:0007669"/>
    <property type="project" value="TreeGrafter"/>
</dbReference>
<feature type="transmembrane region" description="Helical" evidence="2">
    <location>
        <begin position="172"/>
        <end position="190"/>
    </location>
</feature>
<feature type="transmembrane region" description="Helical" evidence="2">
    <location>
        <begin position="202"/>
        <end position="221"/>
    </location>
</feature>
<dbReference type="KEGG" id="lsw:GTO87_00950"/>
<evidence type="ECO:0000256" key="1">
    <source>
        <dbReference type="SAM" id="MobiDB-lite"/>
    </source>
</evidence>
<dbReference type="PANTHER" id="PTHR34980">
    <property type="entry name" value="INNER MEMBRANE PROTEIN-RELATED-RELATED"/>
    <property type="match status" value="1"/>
</dbReference>
<feature type="region of interest" description="Disordered" evidence="1">
    <location>
        <begin position="242"/>
        <end position="278"/>
    </location>
</feature>
<name>A0A7H9EI67_9LACO</name>
<keyword evidence="2" id="KW-1133">Transmembrane helix</keyword>
<dbReference type="PANTHER" id="PTHR34980:SF2">
    <property type="entry name" value="INNER MEMBRANE PROTEIN YHAH-RELATED"/>
    <property type="match status" value="1"/>
</dbReference>
<accession>A0A7H9EI67</accession>
<protein>
    <submittedName>
        <fullName evidence="4">DUF805 domain-containing protein</fullName>
    </submittedName>
</protein>
<gene>
    <name evidence="4" type="ORF">GTO87_00950</name>
</gene>
<evidence type="ECO:0000259" key="3">
    <source>
        <dbReference type="Pfam" id="PF12773"/>
    </source>
</evidence>
<dbReference type="AlphaFoldDB" id="A0A7H9EI67"/>
<dbReference type="InterPro" id="IPR008523">
    <property type="entry name" value="DUF805"/>
</dbReference>
<evidence type="ECO:0000313" key="5">
    <source>
        <dbReference type="Proteomes" id="UP000510886"/>
    </source>
</evidence>
<proteinExistence type="predicted"/>
<dbReference type="RefSeq" id="WP_180849180.1">
    <property type="nucleotide sequence ID" value="NZ_CP047418.1"/>
</dbReference>
<dbReference type="Pfam" id="PF12773">
    <property type="entry name" value="DZR"/>
    <property type="match status" value="1"/>
</dbReference>
<sequence>MYCQKCGHQLDDNQQQCAFCGTVQELGQPDIETKKCKKCERDIPVNANYCSYCGMDQALIVWKERPQDEPEPEKTIAGLDDASNSELNNLVANMKKAGIEVRVIKRDPKDLLPHKRPGLINSTRRFLRDSFKVQGRMGLADYWWGYLGMVILLLVVIELLMSFVKNTTLLELLLLVTTVVYFVPTFTASIRRFRDAGVPVGYMILRFIPFVGELIIWFFALRPSLEVRQQMEKEIERQLEQLKRQYDEQNHEHKDEQDAQDAQDDKSDDDDKHHQNQP</sequence>
<feature type="domain" description="DZANK-type" evidence="3">
    <location>
        <begin position="3"/>
        <end position="54"/>
    </location>
</feature>
<feature type="transmembrane region" description="Helical" evidence="2">
    <location>
        <begin position="142"/>
        <end position="160"/>
    </location>
</feature>
<dbReference type="Proteomes" id="UP000510886">
    <property type="component" value="Chromosome"/>
</dbReference>
<dbReference type="Pfam" id="PF05656">
    <property type="entry name" value="DUF805"/>
    <property type="match status" value="1"/>
</dbReference>
<evidence type="ECO:0000313" key="4">
    <source>
        <dbReference type="EMBL" id="QLL77324.1"/>
    </source>
</evidence>
<dbReference type="InterPro" id="IPR025874">
    <property type="entry name" value="DZR"/>
</dbReference>
<dbReference type="EMBL" id="CP047418">
    <property type="protein sequence ID" value="QLL77324.1"/>
    <property type="molecule type" value="Genomic_DNA"/>
</dbReference>
<organism evidence="4 5">
    <name type="scientific">Ligilactobacillus saerimneri</name>
    <dbReference type="NCBI Taxonomy" id="228229"/>
    <lineage>
        <taxon>Bacteria</taxon>
        <taxon>Bacillati</taxon>
        <taxon>Bacillota</taxon>
        <taxon>Bacilli</taxon>
        <taxon>Lactobacillales</taxon>
        <taxon>Lactobacillaceae</taxon>
        <taxon>Ligilactobacillus</taxon>
    </lineage>
</organism>
<reference evidence="4 5" key="1">
    <citation type="submission" date="2020-01" db="EMBL/GenBank/DDBJ databases">
        <title>Complete and circular genome sequences of six lactobacillus isolates from horses.</title>
        <authorList>
            <person name="Hassan H.M."/>
        </authorList>
    </citation>
    <scope>NUCLEOTIDE SEQUENCE [LARGE SCALE GENOMIC DNA]</scope>
    <source>
        <strain evidence="4 5">1A</strain>
    </source>
</reference>
<keyword evidence="2" id="KW-0812">Transmembrane</keyword>
<keyword evidence="2" id="KW-0472">Membrane</keyword>